<evidence type="ECO:0000313" key="2">
    <source>
        <dbReference type="EMBL" id="EXX73446.1"/>
    </source>
</evidence>
<sequence>MFYELLCITRAGLMEANFKDLVRNSAKHVLERGGVVRGFENWGEMPLAKRIRRHQVYHTRGHFWLMHFDTNPVVITELRKMFNNDPRVIRGNIVKLGERLEDIIERPDKTH</sequence>
<evidence type="ECO:0000256" key="1">
    <source>
        <dbReference type="ARBA" id="ARBA00009512"/>
    </source>
</evidence>
<dbReference type="SUPFAM" id="SSF54995">
    <property type="entry name" value="Ribosomal protein S6"/>
    <property type="match status" value="1"/>
</dbReference>
<protein>
    <recommendedName>
        <fullName evidence="4">30S ribosomal protein S6</fullName>
    </recommendedName>
</protein>
<dbReference type="InterPro" id="IPR000529">
    <property type="entry name" value="Ribosomal_bS6"/>
</dbReference>
<dbReference type="Proteomes" id="UP000022910">
    <property type="component" value="Unassembled WGS sequence"/>
</dbReference>
<dbReference type="PANTHER" id="PTHR21011:SF1">
    <property type="entry name" value="SMALL RIBOSOMAL SUBUNIT PROTEIN BS6M"/>
    <property type="match status" value="1"/>
</dbReference>
<reference evidence="2 3" key="1">
    <citation type="submission" date="2014-02" db="EMBL/GenBank/DDBJ databases">
        <title>Single nucleus genome sequencing reveals high similarity among nuclei of an endomycorrhizal fungus.</title>
        <authorList>
            <person name="Lin K."/>
            <person name="Geurts R."/>
            <person name="Zhang Z."/>
            <person name="Limpens E."/>
            <person name="Saunders D.G."/>
            <person name="Mu D."/>
            <person name="Pang E."/>
            <person name="Cao H."/>
            <person name="Cha H."/>
            <person name="Lin T."/>
            <person name="Zhou Q."/>
            <person name="Shang Y."/>
            <person name="Li Y."/>
            <person name="Ivanov S."/>
            <person name="Sharma T."/>
            <person name="Velzen R.V."/>
            <person name="Ruijter N.D."/>
            <person name="Aanen D.K."/>
            <person name="Win J."/>
            <person name="Kamoun S."/>
            <person name="Bisseling T."/>
            <person name="Huang S."/>
        </authorList>
    </citation>
    <scope>NUCLEOTIDE SEQUENCE [LARGE SCALE GENOMIC DNA]</scope>
    <source>
        <strain evidence="3">DAOM197198w</strain>
    </source>
</reference>
<dbReference type="InterPro" id="IPR014717">
    <property type="entry name" value="Transl_elong_EF1B/ribsomal_bS6"/>
</dbReference>
<dbReference type="GO" id="GO:0006412">
    <property type="term" value="P:translation"/>
    <property type="evidence" value="ECO:0007669"/>
    <property type="project" value="InterPro"/>
</dbReference>
<dbReference type="GO" id="GO:0005763">
    <property type="term" value="C:mitochondrial small ribosomal subunit"/>
    <property type="evidence" value="ECO:0007669"/>
    <property type="project" value="TreeGrafter"/>
</dbReference>
<dbReference type="NCBIfam" id="TIGR00166">
    <property type="entry name" value="S6"/>
    <property type="match status" value="1"/>
</dbReference>
<comment type="caution">
    <text evidence="2">The sequence shown here is derived from an EMBL/GenBank/DDBJ whole genome shotgun (WGS) entry which is preliminary data.</text>
</comment>
<dbReference type="OMA" id="HQIGDYW"/>
<dbReference type="Gene3D" id="3.30.70.60">
    <property type="match status" value="1"/>
</dbReference>
<dbReference type="GO" id="GO:0003735">
    <property type="term" value="F:structural constituent of ribosome"/>
    <property type="evidence" value="ECO:0007669"/>
    <property type="project" value="InterPro"/>
</dbReference>
<dbReference type="OrthoDB" id="10259681at2759"/>
<organism evidence="2 3">
    <name type="scientific">Rhizophagus irregularis (strain DAOM 197198w)</name>
    <name type="common">Glomus intraradices</name>
    <dbReference type="NCBI Taxonomy" id="1432141"/>
    <lineage>
        <taxon>Eukaryota</taxon>
        <taxon>Fungi</taxon>
        <taxon>Fungi incertae sedis</taxon>
        <taxon>Mucoromycota</taxon>
        <taxon>Glomeromycotina</taxon>
        <taxon>Glomeromycetes</taxon>
        <taxon>Glomerales</taxon>
        <taxon>Glomeraceae</taxon>
        <taxon>Rhizophagus</taxon>
    </lineage>
</organism>
<name>A0A015LL72_RHIIW</name>
<evidence type="ECO:0008006" key="4">
    <source>
        <dbReference type="Google" id="ProtNLM"/>
    </source>
</evidence>
<keyword evidence="3" id="KW-1185">Reference proteome</keyword>
<dbReference type="HOGENOM" id="CLU_126331_2_1_1"/>
<dbReference type="Pfam" id="PF01250">
    <property type="entry name" value="Ribosomal_S6"/>
    <property type="match status" value="1"/>
</dbReference>
<dbReference type="AlphaFoldDB" id="A0A015LL72"/>
<gene>
    <name evidence="2" type="ORF">RirG_060120</name>
</gene>
<dbReference type="STRING" id="1432141.A0A015LL72"/>
<dbReference type="GO" id="GO:0070181">
    <property type="term" value="F:small ribosomal subunit rRNA binding"/>
    <property type="evidence" value="ECO:0007669"/>
    <property type="project" value="TreeGrafter"/>
</dbReference>
<dbReference type="PANTHER" id="PTHR21011">
    <property type="entry name" value="MITOCHONDRIAL 28S RIBOSOMAL PROTEIN S6"/>
    <property type="match status" value="1"/>
</dbReference>
<dbReference type="EMBL" id="JEMT01014681">
    <property type="protein sequence ID" value="EXX73446.1"/>
    <property type="molecule type" value="Genomic_DNA"/>
</dbReference>
<comment type="similarity">
    <text evidence="1">Belongs to the bacterial ribosomal protein bS6 family.</text>
</comment>
<dbReference type="InterPro" id="IPR035980">
    <property type="entry name" value="Ribosomal_bS6_sf"/>
</dbReference>
<evidence type="ECO:0000313" key="3">
    <source>
        <dbReference type="Proteomes" id="UP000022910"/>
    </source>
</evidence>
<dbReference type="CDD" id="cd15465">
    <property type="entry name" value="bS6_mito"/>
    <property type="match status" value="1"/>
</dbReference>
<proteinExistence type="inferred from homology"/>
<accession>A0A015LL72</accession>